<dbReference type="PANTHER" id="PTHR46796">
    <property type="entry name" value="HTH-TYPE TRANSCRIPTIONAL ACTIVATOR RHAS-RELATED"/>
    <property type="match status" value="1"/>
</dbReference>
<keyword evidence="7" id="KW-1185">Reference proteome</keyword>
<dbReference type="SUPFAM" id="SSF51215">
    <property type="entry name" value="Regulatory protein AraC"/>
    <property type="match status" value="1"/>
</dbReference>
<evidence type="ECO:0000256" key="2">
    <source>
        <dbReference type="ARBA" id="ARBA00023125"/>
    </source>
</evidence>
<evidence type="ECO:0000256" key="3">
    <source>
        <dbReference type="ARBA" id="ARBA00023159"/>
    </source>
</evidence>
<dbReference type="EMBL" id="JABAIM010000003">
    <property type="protein sequence ID" value="NLR76377.1"/>
    <property type="molecule type" value="Genomic_DNA"/>
</dbReference>
<keyword evidence="2" id="KW-0238">DNA-binding</keyword>
<name>A0A847SBW5_9NEIS</name>
<dbReference type="GO" id="GO:0043565">
    <property type="term" value="F:sequence-specific DNA binding"/>
    <property type="evidence" value="ECO:0007669"/>
    <property type="project" value="InterPro"/>
</dbReference>
<feature type="domain" description="HTH araC/xylS-type" evidence="5">
    <location>
        <begin position="191"/>
        <end position="288"/>
    </location>
</feature>
<dbReference type="SUPFAM" id="SSF46689">
    <property type="entry name" value="Homeodomain-like"/>
    <property type="match status" value="2"/>
</dbReference>
<dbReference type="PANTHER" id="PTHR46796:SF2">
    <property type="entry name" value="TRANSCRIPTIONAL REGULATORY PROTEIN"/>
    <property type="match status" value="1"/>
</dbReference>
<evidence type="ECO:0000313" key="6">
    <source>
        <dbReference type="EMBL" id="NLR76377.1"/>
    </source>
</evidence>
<evidence type="ECO:0000313" key="7">
    <source>
        <dbReference type="Proteomes" id="UP000587991"/>
    </source>
</evidence>
<sequence>MDDPAPHLTTAEGPHPLAPRERAHFFRHPALPDSDLLTAHFIEHRFTPHWHDFYAIPVIETGAEAFQYGGKHLVVSPGRMGVVNPGEVHTGEAVSAEGWRYRVFYPTVPVMQQLADELAGRPAPLPWFPVKVVEDAPLCGVLDAAHRVLEQGNDPLQAESLLVNGLSLLLQRHAGTRSDRALHYRDDARVQQMLLRLADDPAQELNLQMLADQVGLSRYHAVRLFSQTVGMPPHAWRVQLRVNRAAAALRRGVPVAQVALDAGFTDQSHFTRHFKRAFGVAPGRWQQARRAA</sequence>
<protein>
    <submittedName>
        <fullName evidence="6">AraC family transcriptional regulator</fullName>
    </submittedName>
</protein>
<dbReference type="Gene3D" id="1.10.10.60">
    <property type="entry name" value="Homeodomain-like"/>
    <property type="match status" value="2"/>
</dbReference>
<dbReference type="InterPro" id="IPR050204">
    <property type="entry name" value="AraC_XylS_family_regulators"/>
</dbReference>
<evidence type="ECO:0000256" key="4">
    <source>
        <dbReference type="ARBA" id="ARBA00023163"/>
    </source>
</evidence>
<dbReference type="InterPro" id="IPR018062">
    <property type="entry name" value="HTH_AraC-typ_CS"/>
</dbReference>
<evidence type="ECO:0000259" key="5">
    <source>
        <dbReference type="PROSITE" id="PS01124"/>
    </source>
</evidence>
<organism evidence="6 7">
    <name type="scientific">Leeia aquatica</name>
    <dbReference type="NCBI Taxonomy" id="2725557"/>
    <lineage>
        <taxon>Bacteria</taxon>
        <taxon>Pseudomonadati</taxon>
        <taxon>Pseudomonadota</taxon>
        <taxon>Betaproteobacteria</taxon>
        <taxon>Neisseriales</taxon>
        <taxon>Leeiaceae</taxon>
        <taxon>Leeia</taxon>
    </lineage>
</organism>
<keyword evidence="3" id="KW-0010">Activator</keyword>
<dbReference type="InterPro" id="IPR014710">
    <property type="entry name" value="RmlC-like_jellyroll"/>
</dbReference>
<dbReference type="InterPro" id="IPR037923">
    <property type="entry name" value="HTH-like"/>
</dbReference>
<dbReference type="PRINTS" id="PR00032">
    <property type="entry name" value="HTHARAC"/>
</dbReference>
<dbReference type="SMART" id="SM00342">
    <property type="entry name" value="HTH_ARAC"/>
    <property type="match status" value="1"/>
</dbReference>
<reference evidence="6 7" key="1">
    <citation type="submission" date="2020-04" db="EMBL/GenBank/DDBJ databases">
        <title>Draft genome of Leeia sp. IMCC25680.</title>
        <authorList>
            <person name="Song J."/>
            <person name="Cho J.-C."/>
        </authorList>
    </citation>
    <scope>NUCLEOTIDE SEQUENCE [LARGE SCALE GENOMIC DNA]</scope>
    <source>
        <strain evidence="6 7">IMCC25680</strain>
    </source>
</reference>
<gene>
    <name evidence="6" type="ORF">HF682_14515</name>
</gene>
<keyword evidence="1" id="KW-0805">Transcription regulation</keyword>
<dbReference type="InterPro" id="IPR009057">
    <property type="entry name" value="Homeodomain-like_sf"/>
</dbReference>
<dbReference type="Proteomes" id="UP000587991">
    <property type="component" value="Unassembled WGS sequence"/>
</dbReference>
<dbReference type="InterPro" id="IPR018060">
    <property type="entry name" value="HTH_AraC"/>
</dbReference>
<accession>A0A847SBW5</accession>
<proteinExistence type="predicted"/>
<dbReference type="Pfam" id="PF12833">
    <property type="entry name" value="HTH_18"/>
    <property type="match status" value="1"/>
</dbReference>
<dbReference type="RefSeq" id="WP_168878033.1">
    <property type="nucleotide sequence ID" value="NZ_JABAIM010000003.1"/>
</dbReference>
<dbReference type="GO" id="GO:0003700">
    <property type="term" value="F:DNA-binding transcription factor activity"/>
    <property type="evidence" value="ECO:0007669"/>
    <property type="project" value="InterPro"/>
</dbReference>
<evidence type="ECO:0000256" key="1">
    <source>
        <dbReference type="ARBA" id="ARBA00023015"/>
    </source>
</evidence>
<keyword evidence="4" id="KW-0804">Transcription</keyword>
<dbReference type="InterPro" id="IPR020449">
    <property type="entry name" value="Tscrpt_reg_AraC-type_HTH"/>
</dbReference>
<dbReference type="PROSITE" id="PS01124">
    <property type="entry name" value="HTH_ARAC_FAMILY_2"/>
    <property type="match status" value="1"/>
</dbReference>
<dbReference type="Gene3D" id="2.60.120.10">
    <property type="entry name" value="Jelly Rolls"/>
    <property type="match status" value="1"/>
</dbReference>
<comment type="caution">
    <text evidence="6">The sequence shown here is derived from an EMBL/GenBank/DDBJ whole genome shotgun (WGS) entry which is preliminary data.</text>
</comment>
<dbReference type="AlphaFoldDB" id="A0A847SBW5"/>
<dbReference type="Pfam" id="PF02311">
    <property type="entry name" value="AraC_binding"/>
    <property type="match status" value="1"/>
</dbReference>
<dbReference type="PROSITE" id="PS00041">
    <property type="entry name" value="HTH_ARAC_FAMILY_1"/>
    <property type="match status" value="1"/>
</dbReference>
<dbReference type="InterPro" id="IPR003313">
    <property type="entry name" value="AraC-bd"/>
</dbReference>